<dbReference type="Proteomes" id="UP000520814">
    <property type="component" value="Unassembled WGS sequence"/>
</dbReference>
<gene>
    <name evidence="2" type="ORF">HNQ39_005265</name>
</gene>
<name>A0A7W9W9L8_ARMRO</name>
<feature type="domain" description="DUF6398" evidence="1">
    <location>
        <begin position="19"/>
        <end position="114"/>
    </location>
</feature>
<dbReference type="InterPro" id="IPR045651">
    <property type="entry name" value="DUF6398"/>
</dbReference>
<comment type="caution">
    <text evidence="2">The sequence shown here is derived from an EMBL/GenBank/DDBJ whole genome shotgun (WGS) entry which is preliminary data.</text>
</comment>
<dbReference type="EMBL" id="JACHGW010000006">
    <property type="protein sequence ID" value="MBB6053431.1"/>
    <property type="molecule type" value="Genomic_DNA"/>
</dbReference>
<evidence type="ECO:0000313" key="3">
    <source>
        <dbReference type="Proteomes" id="UP000520814"/>
    </source>
</evidence>
<evidence type="ECO:0000313" key="2">
    <source>
        <dbReference type="EMBL" id="MBB6053431.1"/>
    </source>
</evidence>
<protein>
    <recommendedName>
        <fullName evidence="1">DUF6398 domain-containing protein</fullName>
    </recommendedName>
</protein>
<sequence>MGRKAGVVDPRVAVAQETLSAMIVDFCRVHLNQECQKLCLKLLATWTKHDPDALLRGKLAVSAAAVVHTIASLNGLFYRDSRPSVSATEIAAGFGVSVGGVNTRVNALKQTMQASGVPVEKYLTKRGKEQRESIESLYAEMMGMAQGLQNLGELDGVASVDSDGNFYDAERSVMHAFYDLMAEVDDVGEEPTEAQVPALRQLIAQDPDFYDTYVALGNILGGDEGRELQRDACTRALGRIRSNSFVRHVPWGYLENRHLLRTILNEAIACWEDQSTENAVFLFKTLLELCPDDNLGASFYLLAVREGMSFAQFEERFMDPSGLGYVAGKLNPWFTKNSPRYPEDFAEWKQYVDSLT</sequence>
<evidence type="ECO:0000259" key="1">
    <source>
        <dbReference type="Pfam" id="PF19935"/>
    </source>
</evidence>
<reference evidence="2 3" key="1">
    <citation type="submission" date="2020-08" db="EMBL/GenBank/DDBJ databases">
        <title>Genomic Encyclopedia of Type Strains, Phase IV (KMG-IV): sequencing the most valuable type-strain genomes for metagenomic binning, comparative biology and taxonomic classification.</title>
        <authorList>
            <person name="Goeker M."/>
        </authorList>
    </citation>
    <scope>NUCLEOTIDE SEQUENCE [LARGE SCALE GENOMIC DNA]</scope>
    <source>
        <strain evidence="2 3">DSM 23562</strain>
    </source>
</reference>
<keyword evidence="3" id="KW-1185">Reference proteome</keyword>
<dbReference type="Pfam" id="PF19935">
    <property type="entry name" value="DUF6398"/>
    <property type="match status" value="1"/>
</dbReference>
<dbReference type="AlphaFoldDB" id="A0A7W9W9L8"/>
<dbReference type="RefSeq" id="WP_184203524.1">
    <property type="nucleotide sequence ID" value="NZ_JACHGW010000006.1"/>
</dbReference>
<organism evidence="2 3">
    <name type="scientific">Armatimonas rosea</name>
    <dbReference type="NCBI Taxonomy" id="685828"/>
    <lineage>
        <taxon>Bacteria</taxon>
        <taxon>Bacillati</taxon>
        <taxon>Armatimonadota</taxon>
        <taxon>Armatimonadia</taxon>
        <taxon>Armatimonadales</taxon>
        <taxon>Armatimonadaceae</taxon>
        <taxon>Armatimonas</taxon>
    </lineage>
</organism>
<proteinExistence type="predicted"/>
<accession>A0A7W9W9L8</accession>